<dbReference type="OrthoDB" id="8866982at2"/>
<gene>
    <name evidence="1" type="ORF">CRP01_30230</name>
</gene>
<organism evidence="1 2">
    <name type="scientific">Flavilitoribacter nigricans (strain ATCC 23147 / DSM 23189 / NBRC 102662 / NCIMB 1420 / SS-2)</name>
    <name type="common">Lewinella nigricans</name>
    <dbReference type="NCBI Taxonomy" id="1122177"/>
    <lineage>
        <taxon>Bacteria</taxon>
        <taxon>Pseudomonadati</taxon>
        <taxon>Bacteroidota</taxon>
        <taxon>Saprospiria</taxon>
        <taxon>Saprospirales</taxon>
        <taxon>Lewinellaceae</taxon>
        <taxon>Flavilitoribacter</taxon>
    </lineage>
</organism>
<comment type="caution">
    <text evidence="1">The sequence shown here is derived from an EMBL/GenBank/DDBJ whole genome shotgun (WGS) entry which is preliminary data.</text>
</comment>
<dbReference type="Pfam" id="PF14284">
    <property type="entry name" value="PcfJ"/>
    <property type="match status" value="1"/>
</dbReference>
<dbReference type="Proteomes" id="UP000223913">
    <property type="component" value="Unassembled WGS sequence"/>
</dbReference>
<dbReference type="AlphaFoldDB" id="A0A2D0N390"/>
<evidence type="ECO:0000313" key="2">
    <source>
        <dbReference type="Proteomes" id="UP000223913"/>
    </source>
</evidence>
<proteinExistence type="predicted"/>
<keyword evidence="2" id="KW-1185">Reference proteome</keyword>
<dbReference type="RefSeq" id="WP_099153798.1">
    <property type="nucleotide sequence ID" value="NZ_PDUD01000036.1"/>
</dbReference>
<accession>A0A2D0N390</accession>
<reference evidence="1 2" key="1">
    <citation type="submission" date="2017-10" db="EMBL/GenBank/DDBJ databases">
        <title>The draft genome sequence of Lewinella nigricans NBRC 102662.</title>
        <authorList>
            <person name="Wang K."/>
        </authorList>
    </citation>
    <scope>NUCLEOTIDE SEQUENCE [LARGE SCALE GENOMIC DNA]</scope>
    <source>
        <strain evidence="1 2">NBRC 102662</strain>
    </source>
</reference>
<dbReference type="EMBL" id="PDUD01000036">
    <property type="protein sequence ID" value="PHN02858.1"/>
    <property type="molecule type" value="Genomic_DNA"/>
</dbReference>
<protein>
    <recommendedName>
        <fullName evidence="3">PcfJ-like protein</fullName>
    </recommendedName>
</protein>
<evidence type="ECO:0000313" key="1">
    <source>
        <dbReference type="EMBL" id="PHN02858.1"/>
    </source>
</evidence>
<name>A0A2D0N390_FLAN2</name>
<evidence type="ECO:0008006" key="3">
    <source>
        <dbReference type="Google" id="ProtNLM"/>
    </source>
</evidence>
<sequence>MEKLSNSRGSLATLHAESRHKIYEIFRSLPERRQRAGWAAFERELDLLPPLRGKYAMPIRAIAGVCNDRFGSQRVLEVPELLSLFKRLLETFADTEAYTVIKDRCPNFARGPVIPVILRHLQAVFGIWITREYPHLARLVLHPYFGEKYSGLLDIPFGQFIQYAPPFVLLRLAMMSESPTQILWIRWIIRGNNIRKAPALPLALSKREAHWVVRTSLPVTFRGAFFYGIVKARGGSDYLFRRLYEFYQVRPDWDYLRKLSTFLARHRACTTLTSREFNTVMTFLAHRQQEGLSFRLKGRTLSSLLRLAEDWEAERRRQAQLAILAQNALEWPKMPIDGCEWERGKNRLVMEQLCTQIELYEEGLAMHHCVASYAGYCVRGESSIWSLRRYHADDQFERLVTLEVTSEREIVQASAAYNAHPREEAMVLIRQWAHWSELKVNF</sequence>
<dbReference type="InterPro" id="IPR025586">
    <property type="entry name" value="PcfJ"/>
</dbReference>